<evidence type="ECO:0000256" key="5">
    <source>
        <dbReference type="SAM" id="MobiDB-lite"/>
    </source>
</evidence>
<keyword evidence="9" id="KW-1185">Reference proteome</keyword>
<evidence type="ECO:0000256" key="3">
    <source>
        <dbReference type="ARBA" id="ARBA00022989"/>
    </source>
</evidence>
<feature type="compositionally biased region" description="Low complexity" evidence="5">
    <location>
        <begin position="602"/>
        <end position="617"/>
    </location>
</feature>
<reference evidence="8" key="1">
    <citation type="submission" date="2016-12" db="EMBL/GenBank/DDBJ databases">
        <title>The genomes of Aspergillus section Nigri reveals drivers in fungal speciation.</title>
        <authorList>
            <consortium name="DOE Joint Genome Institute"/>
            <person name="Vesth T.C."/>
            <person name="Nybo J."/>
            <person name="Theobald S."/>
            <person name="Brandl J."/>
            <person name="Frisvad J.C."/>
            <person name="Nielsen K.F."/>
            <person name="Lyhne E.K."/>
            <person name="Kogle M.E."/>
            <person name="Kuo A."/>
            <person name="Riley R."/>
            <person name="Clum A."/>
            <person name="Nolan M."/>
            <person name="Lipzen A."/>
            <person name="Salamov A."/>
            <person name="Henrissat B."/>
            <person name="Wiebenga A."/>
            <person name="De Vries R.P."/>
            <person name="Grigoriev I.V."/>
            <person name="Mortensen U.H."/>
            <person name="Andersen M.R."/>
            <person name="Baker S.E."/>
        </authorList>
    </citation>
    <scope>NUCLEOTIDE SEQUENCE [LARGE SCALE GENOMIC DNA]</scope>
    <source>
        <strain evidence="8">CBS 113365</strain>
    </source>
</reference>
<gene>
    <name evidence="8" type="ORF">BO88DRAFT_386061</name>
</gene>
<dbReference type="FunFam" id="1.20.1250.20:FF:000088">
    <property type="entry name" value="MFS multidrug transporter, putative"/>
    <property type="match status" value="1"/>
</dbReference>
<dbReference type="Proteomes" id="UP000248405">
    <property type="component" value="Unassembled WGS sequence"/>
</dbReference>
<feature type="region of interest" description="Disordered" evidence="5">
    <location>
        <begin position="590"/>
        <end position="617"/>
    </location>
</feature>
<dbReference type="SUPFAM" id="SSF103473">
    <property type="entry name" value="MFS general substrate transporter"/>
    <property type="match status" value="1"/>
</dbReference>
<dbReference type="Gene3D" id="1.20.1250.20">
    <property type="entry name" value="MFS general substrate transporter like domains"/>
    <property type="match status" value="1"/>
</dbReference>
<evidence type="ECO:0000256" key="1">
    <source>
        <dbReference type="ARBA" id="ARBA00004141"/>
    </source>
</evidence>
<feature type="transmembrane region" description="Helical" evidence="6">
    <location>
        <begin position="225"/>
        <end position="252"/>
    </location>
</feature>
<dbReference type="Pfam" id="PF07690">
    <property type="entry name" value="MFS_1"/>
    <property type="match status" value="1"/>
</dbReference>
<dbReference type="GO" id="GO:0022857">
    <property type="term" value="F:transmembrane transporter activity"/>
    <property type="evidence" value="ECO:0007669"/>
    <property type="project" value="InterPro"/>
</dbReference>
<evidence type="ECO:0000256" key="6">
    <source>
        <dbReference type="SAM" id="Phobius"/>
    </source>
</evidence>
<feature type="region of interest" description="Disordered" evidence="5">
    <location>
        <begin position="18"/>
        <end position="68"/>
    </location>
</feature>
<dbReference type="AlphaFoldDB" id="A0A319BB57"/>
<accession>A0A319BB57</accession>
<dbReference type="RefSeq" id="XP_025564040.1">
    <property type="nucleotide sequence ID" value="XM_025704772.1"/>
</dbReference>
<feature type="transmembrane region" description="Helical" evidence="6">
    <location>
        <begin position="258"/>
        <end position="277"/>
    </location>
</feature>
<comment type="subcellular location">
    <subcellularLocation>
        <location evidence="1">Membrane</location>
        <topology evidence="1">Multi-pass membrane protein</topology>
    </subcellularLocation>
</comment>
<dbReference type="GO" id="GO:0005886">
    <property type="term" value="C:plasma membrane"/>
    <property type="evidence" value="ECO:0007669"/>
    <property type="project" value="TreeGrafter"/>
</dbReference>
<feature type="compositionally biased region" description="Basic and acidic residues" evidence="5">
    <location>
        <begin position="18"/>
        <end position="31"/>
    </location>
</feature>
<dbReference type="EMBL" id="KZ821621">
    <property type="protein sequence ID" value="PYH70246.1"/>
    <property type="molecule type" value="Genomic_DNA"/>
</dbReference>
<keyword evidence="3 6" id="KW-1133">Transmembrane helix</keyword>
<sequence>MQRLIQYVTVRIMASRPDKDMSNHEKIHESEASSSTHTDTILDPATEKALEQQQKSQPLPSDPNAGTTLHQLENAASEKVELTEEDCYDQLGYAFPSWKKWMIISVIFLVQTSMNFNTSLYSNALTGISEEFGVSMQAARCGAMIFLVLYAFGCELWAPWSEELGRKPILQLSLFLVNIWQLPVALAPNFASIMVGRALGGLSSAGGSVTLGMIADLWEADDQQYAVACVVFSSVGGSVIGPVVGGFVEAYLPWRWNIWIQLIFGGFVQVAHFLLVPETRTTIMMDRIAKKRRESGEDPNIYGPNELVPFKDRFSMHEVLITWIRPFKMFLTEPIVLTLSLLSGFSDALIFMFIQSFSLVYDQWGFGTVELGLSFLPILVGYFIAWGAFIPVIKRNIEERRRKPDDERAQYESRLWFLLYTAPCLPIGLIGFAWTSLGPPVHWIGSMVFSAIVGIANYSIYMATIDYMICAYGPYSASATGGNGWSRDFLAGVLTIPATPFFENIGGKYHLEYASTILFCISFLLVIAVYVIYWYGPTLRKRSPFAQQLSDARVELQTHGRRLSKIPSGSRANSFARSQQNLRIRHTLGSRPGSYIASRPASNVNSRVNSRRNSLSR</sequence>
<evidence type="ECO:0000313" key="9">
    <source>
        <dbReference type="Proteomes" id="UP000248405"/>
    </source>
</evidence>
<dbReference type="InterPro" id="IPR036259">
    <property type="entry name" value="MFS_trans_sf"/>
</dbReference>
<keyword evidence="4 6" id="KW-0472">Membrane</keyword>
<feature type="transmembrane region" description="Helical" evidence="6">
    <location>
        <begin position="443"/>
        <end position="464"/>
    </location>
</feature>
<evidence type="ECO:0000256" key="4">
    <source>
        <dbReference type="ARBA" id="ARBA00023136"/>
    </source>
</evidence>
<dbReference type="PANTHER" id="PTHR23502:SF13">
    <property type="entry name" value="MULTIDRUG TRANSPORTER, PUTATIVE (AFU_ORTHOLOGUE AFUA_2G12550)-RELATED"/>
    <property type="match status" value="1"/>
</dbReference>
<dbReference type="InterPro" id="IPR020846">
    <property type="entry name" value="MFS_dom"/>
</dbReference>
<evidence type="ECO:0000313" key="8">
    <source>
        <dbReference type="EMBL" id="PYH70246.1"/>
    </source>
</evidence>
<feature type="transmembrane region" description="Helical" evidence="6">
    <location>
        <begin position="415"/>
        <end position="437"/>
    </location>
</feature>
<proteinExistence type="predicted"/>
<protein>
    <submittedName>
        <fullName evidence="8">MFS multidrug transporter</fullName>
    </submittedName>
</protein>
<dbReference type="InterPro" id="IPR011701">
    <property type="entry name" value="MFS"/>
</dbReference>
<dbReference type="OrthoDB" id="5376138at2759"/>
<feature type="domain" description="Major facilitator superfamily (MFS) profile" evidence="7">
    <location>
        <begin position="103"/>
        <end position="540"/>
    </location>
</feature>
<feature type="transmembrane region" description="Helical" evidence="6">
    <location>
        <begin position="374"/>
        <end position="394"/>
    </location>
</feature>
<evidence type="ECO:0000259" key="7">
    <source>
        <dbReference type="PROSITE" id="PS50850"/>
    </source>
</evidence>
<evidence type="ECO:0000256" key="2">
    <source>
        <dbReference type="ARBA" id="ARBA00022692"/>
    </source>
</evidence>
<dbReference type="PROSITE" id="PS50850">
    <property type="entry name" value="MFS"/>
    <property type="match status" value="1"/>
</dbReference>
<feature type="transmembrane region" description="Helical" evidence="6">
    <location>
        <begin position="335"/>
        <end position="354"/>
    </location>
</feature>
<feature type="compositionally biased region" description="Polar residues" evidence="5">
    <location>
        <begin position="51"/>
        <end position="68"/>
    </location>
</feature>
<keyword evidence="2 6" id="KW-0812">Transmembrane</keyword>
<feature type="transmembrane region" description="Helical" evidence="6">
    <location>
        <begin position="514"/>
        <end position="535"/>
    </location>
</feature>
<name>A0A319BB57_ASPVC</name>
<organism evidence="8 9">
    <name type="scientific">Aspergillus vadensis (strain CBS 113365 / IMI 142717 / IBT 24658)</name>
    <dbReference type="NCBI Taxonomy" id="1448311"/>
    <lineage>
        <taxon>Eukaryota</taxon>
        <taxon>Fungi</taxon>
        <taxon>Dikarya</taxon>
        <taxon>Ascomycota</taxon>
        <taxon>Pezizomycotina</taxon>
        <taxon>Eurotiomycetes</taxon>
        <taxon>Eurotiomycetidae</taxon>
        <taxon>Eurotiales</taxon>
        <taxon>Aspergillaceae</taxon>
        <taxon>Aspergillus</taxon>
        <taxon>Aspergillus subgen. Circumdati</taxon>
    </lineage>
</organism>
<dbReference type="GeneID" id="37209364"/>
<dbReference type="PANTHER" id="PTHR23502">
    <property type="entry name" value="MAJOR FACILITATOR SUPERFAMILY"/>
    <property type="match status" value="1"/>
</dbReference>